<sequence>MNRIGLATILVALALSVSADASAKGRIRSSHTHHSADTHVSESGSGIVRNAVARSGRSNDNSATGDNPSFGNSATSEEDENLRRIRQEKEAARAKRDAATLAARKLQQAADEEKRKEQAEQAAIAAADEKKRREAEAKVKNRELALLERQKRQVAWEARCDIKPVMSDEEIAICKEVRSKPAP</sequence>
<organism evidence="3">
    <name type="scientific">Dechloromonas aromatica (strain RCB)</name>
    <dbReference type="NCBI Taxonomy" id="159087"/>
    <lineage>
        <taxon>Bacteria</taxon>
        <taxon>Pseudomonadati</taxon>
        <taxon>Pseudomonadota</taxon>
        <taxon>Betaproteobacteria</taxon>
        <taxon>Rhodocyclales</taxon>
        <taxon>Azonexaceae</taxon>
        <taxon>Dechloromonas</taxon>
    </lineage>
</organism>
<protein>
    <submittedName>
        <fullName evidence="3">Uncharacterized protein</fullName>
    </submittedName>
</protein>
<feature type="compositionally biased region" description="Basic and acidic residues" evidence="1">
    <location>
        <begin position="81"/>
        <end position="98"/>
    </location>
</feature>
<keyword evidence="2" id="KW-0732">Signal</keyword>
<dbReference type="AlphaFoldDB" id="Q47EL9"/>
<feature type="compositionally biased region" description="Polar residues" evidence="1">
    <location>
        <begin position="56"/>
        <end position="75"/>
    </location>
</feature>
<feature type="region of interest" description="Disordered" evidence="1">
    <location>
        <begin position="26"/>
        <end position="136"/>
    </location>
</feature>
<dbReference type="STRING" id="159087.Daro_1966"/>
<feature type="compositionally biased region" description="Low complexity" evidence="1">
    <location>
        <begin position="99"/>
        <end position="109"/>
    </location>
</feature>
<dbReference type="HOGENOM" id="CLU_1472886_0_0_4"/>
<gene>
    <name evidence="3" type="ordered locus">Daro_1966</name>
</gene>
<feature type="signal peptide" evidence="2">
    <location>
        <begin position="1"/>
        <end position="23"/>
    </location>
</feature>
<evidence type="ECO:0000313" key="3">
    <source>
        <dbReference type="EMBL" id="AAZ46712.1"/>
    </source>
</evidence>
<accession>Q47EL9</accession>
<name>Q47EL9_DECAR</name>
<feature type="chain" id="PRO_5004233433" evidence="2">
    <location>
        <begin position="24"/>
        <end position="183"/>
    </location>
</feature>
<evidence type="ECO:0000256" key="2">
    <source>
        <dbReference type="SAM" id="SignalP"/>
    </source>
</evidence>
<reference evidence="3" key="1">
    <citation type="submission" date="2005-08" db="EMBL/GenBank/DDBJ databases">
        <title>Complete sequence of Dechloromonas aromatica RCB.</title>
        <authorList>
            <person name="Salinero K.K."/>
            <person name="Copeland A."/>
            <person name="Lucas S."/>
            <person name="Lapidus A."/>
            <person name="Barry K."/>
            <person name="Detter J.C."/>
            <person name="Glavina T."/>
            <person name="Hammon N."/>
            <person name="Israni S."/>
            <person name="Pitluck S."/>
            <person name="Di Bartolo G."/>
            <person name="Trong S."/>
            <person name="Schmutz J."/>
            <person name="Larimer F."/>
            <person name="Land M."/>
            <person name="Ivanova N."/>
            <person name="Richardson P."/>
        </authorList>
    </citation>
    <scope>NUCLEOTIDE SEQUENCE</scope>
    <source>
        <strain evidence="3">RCB</strain>
    </source>
</reference>
<proteinExistence type="predicted"/>
<feature type="compositionally biased region" description="Basic and acidic residues" evidence="1">
    <location>
        <begin position="127"/>
        <end position="136"/>
    </location>
</feature>
<dbReference type="KEGG" id="dar:Daro_1966"/>
<evidence type="ECO:0000256" key="1">
    <source>
        <dbReference type="SAM" id="MobiDB-lite"/>
    </source>
</evidence>
<dbReference type="OrthoDB" id="10019435at2"/>
<dbReference type="EMBL" id="CP000089">
    <property type="protein sequence ID" value="AAZ46712.1"/>
    <property type="molecule type" value="Genomic_DNA"/>
</dbReference>